<dbReference type="Proteomes" id="UP000199337">
    <property type="component" value="Unassembled WGS sequence"/>
</dbReference>
<name>A0A1I2ZG34_9FIRM</name>
<accession>A0A1I2ZG34</accession>
<reference evidence="2" key="1">
    <citation type="submission" date="2016-10" db="EMBL/GenBank/DDBJ databases">
        <authorList>
            <person name="Varghese N."/>
            <person name="Submissions S."/>
        </authorList>
    </citation>
    <scope>NUCLEOTIDE SEQUENCE [LARGE SCALE GENOMIC DNA]</scope>
    <source>
        <strain evidence="2">DSM 17038</strain>
    </source>
</reference>
<protein>
    <submittedName>
        <fullName evidence="1">PcfJ-like protein</fullName>
    </submittedName>
</protein>
<keyword evidence="2" id="KW-1185">Reference proteome</keyword>
<evidence type="ECO:0000313" key="1">
    <source>
        <dbReference type="EMBL" id="SFH36479.1"/>
    </source>
</evidence>
<gene>
    <name evidence="1" type="ORF">SAMN05660649_04915</name>
</gene>
<evidence type="ECO:0000313" key="2">
    <source>
        <dbReference type="Proteomes" id="UP000199337"/>
    </source>
</evidence>
<dbReference type="EMBL" id="FOOX01000027">
    <property type="protein sequence ID" value="SFH36479.1"/>
    <property type="molecule type" value="Genomic_DNA"/>
</dbReference>
<sequence length="515" mass="60099">MAMTFEKCCSHIPEIPAQEIERYAIEEVFKLYRYIFTRREGKKQYGYCTYCHKEFSTAGLYHNEKTTCPECDSLCTVKASGKGRKRLINEAYFTYYLKSAIEPEAIAAVGIYAVQDFSGEYWDVRTLWDCQSMYVFEPGIGGSAFHRAWIFYSQARTMNMGSFRPSKSCKCRFDYGHNYNIYSTYSRESIAVAVAGTLYLYSTWENYDVGDMTEFSDLYSKYPCVEYLTKLGFGHLIEDKLTGDRTYSAINWRGKTLLRVLGLTKQELQTIKKQDIHMTFLDLRLLQLGKKDGSKFTPTESVKLSQDWAVLLDDWMKLRQYGSIRQVNHYLTKQSAKKYHNNKRLAFIAWRDYIHDCITLGLNLTRERVVFPGNLYRAHQNTIKQVKIKADEDLNKKIRDRAKSLYKKYYFEHQGLFIKPAESSNDLIAEGKALDHCVGTYASRYASGEIVLLFIRKMSEPDKSFFTMEIKNGVVVQVRGFENCDPNEQVWEFVEVFRAEKLRRKKRESKVRISA</sequence>
<dbReference type="Pfam" id="PF14284">
    <property type="entry name" value="PcfJ"/>
    <property type="match status" value="1"/>
</dbReference>
<organism evidence="1 2">
    <name type="scientific">Desulfotruncus arcticus DSM 17038</name>
    <dbReference type="NCBI Taxonomy" id="1121424"/>
    <lineage>
        <taxon>Bacteria</taxon>
        <taxon>Bacillati</taxon>
        <taxon>Bacillota</taxon>
        <taxon>Clostridia</taxon>
        <taxon>Eubacteriales</taxon>
        <taxon>Desulfallaceae</taxon>
        <taxon>Desulfotruncus</taxon>
    </lineage>
</organism>
<dbReference type="OrthoDB" id="1802755at2"/>
<dbReference type="InterPro" id="IPR025586">
    <property type="entry name" value="PcfJ"/>
</dbReference>
<dbReference type="RefSeq" id="WP_092475731.1">
    <property type="nucleotide sequence ID" value="NZ_FOOX01000027.1"/>
</dbReference>
<dbReference type="AlphaFoldDB" id="A0A1I2ZG34"/>
<proteinExistence type="predicted"/>
<dbReference type="STRING" id="341036.SAMN05660649_04915"/>